<evidence type="ECO:0000313" key="6">
    <source>
        <dbReference type="Proteomes" id="UP000035642"/>
    </source>
</evidence>
<evidence type="ECO:0000313" key="7">
    <source>
        <dbReference type="WBParaSite" id="ACAC_0001095301-mRNA-1"/>
    </source>
</evidence>
<dbReference type="InterPro" id="IPR013785">
    <property type="entry name" value="Aldolase_TIM"/>
</dbReference>
<dbReference type="GO" id="GO:0001561">
    <property type="term" value="P:fatty acid alpha-oxidation"/>
    <property type="evidence" value="ECO:0007669"/>
    <property type="project" value="TreeGrafter"/>
</dbReference>
<comment type="catalytic activity">
    <reaction evidence="3">
        <text>a (2S)-2-hydroxycarboxylate + O2 = a 2-oxocarboxylate + H2O2</text>
        <dbReference type="Rhea" id="RHEA:16789"/>
        <dbReference type="ChEBI" id="CHEBI:15379"/>
        <dbReference type="ChEBI" id="CHEBI:16240"/>
        <dbReference type="ChEBI" id="CHEBI:35179"/>
        <dbReference type="ChEBI" id="CHEBI:58123"/>
        <dbReference type="EC" id="1.1.3.15"/>
    </reaction>
    <physiologicalReaction direction="left-to-right" evidence="3">
        <dbReference type="Rhea" id="RHEA:16790"/>
    </physiologicalReaction>
</comment>
<sequence length="160" mass="17203">LNASQMPNTRAGESGFMHYVSNQIDSTLDWSVVDWITKLPVLVKGIMRGDDADEAVRRGVQGIIVSNHGGRQIDSAPATIEVLPEVVRAVLGRVPVFIDGGIRNGRDIFKSIALGANGVFVGRPILWGLSGSQGVAKVMKILQDEFVHTMQLAGRNCHSG</sequence>
<dbReference type="STRING" id="6313.A0A0K0DI62"/>
<reference evidence="6" key="1">
    <citation type="submission" date="2012-09" db="EMBL/GenBank/DDBJ databases">
        <authorList>
            <person name="Martin A.A."/>
        </authorList>
    </citation>
    <scope>NUCLEOTIDE SEQUENCE</scope>
</reference>
<feature type="domain" description="FMN hydroxy acid dehydrogenase" evidence="5">
    <location>
        <begin position="1"/>
        <end position="160"/>
    </location>
</feature>
<dbReference type="WBParaSite" id="ACAC_0001095301-mRNA-1">
    <property type="protein sequence ID" value="ACAC_0001095301-mRNA-1"/>
    <property type="gene ID" value="ACAC_0001095301"/>
</dbReference>
<name>A0A0K0DI62_ANGCA</name>
<evidence type="ECO:0000256" key="1">
    <source>
        <dbReference type="ARBA" id="ARBA00001917"/>
    </source>
</evidence>
<organism evidence="6 7">
    <name type="scientific">Angiostrongylus cantonensis</name>
    <name type="common">Rat lungworm</name>
    <dbReference type="NCBI Taxonomy" id="6313"/>
    <lineage>
        <taxon>Eukaryota</taxon>
        <taxon>Metazoa</taxon>
        <taxon>Ecdysozoa</taxon>
        <taxon>Nematoda</taxon>
        <taxon>Chromadorea</taxon>
        <taxon>Rhabditida</taxon>
        <taxon>Rhabditina</taxon>
        <taxon>Rhabditomorpha</taxon>
        <taxon>Strongyloidea</taxon>
        <taxon>Metastrongylidae</taxon>
        <taxon>Angiostrongylus</taxon>
    </lineage>
</organism>
<dbReference type="GO" id="GO:0005782">
    <property type="term" value="C:peroxisomal matrix"/>
    <property type="evidence" value="ECO:0007669"/>
    <property type="project" value="TreeGrafter"/>
</dbReference>
<comment type="cofactor">
    <cofactor evidence="1">
        <name>FMN</name>
        <dbReference type="ChEBI" id="CHEBI:58210"/>
    </cofactor>
</comment>
<protein>
    <submittedName>
        <fullName evidence="7">FMN hydroxy acid dehydrogenase domain-containing protein</fullName>
    </submittedName>
</protein>
<proteinExistence type="predicted"/>
<dbReference type="PROSITE" id="PS51349">
    <property type="entry name" value="FMN_HYDROXY_ACID_DH_2"/>
    <property type="match status" value="1"/>
</dbReference>
<dbReference type="PANTHER" id="PTHR10578">
    <property type="entry name" value="S -2-HYDROXY-ACID OXIDASE-RELATED"/>
    <property type="match status" value="1"/>
</dbReference>
<evidence type="ECO:0000259" key="5">
    <source>
        <dbReference type="PROSITE" id="PS51349"/>
    </source>
</evidence>
<evidence type="ECO:0000256" key="4">
    <source>
        <dbReference type="ARBA" id="ARBA00029327"/>
    </source>
</evidence>
<dbReference type="PROSITE" id="PS00557">
    <property type="entry name" value="FMN_HYDROXY_ACID_DH_1"/>
    <property type="match status" value="1"/>
</dbReference>
<dbReference type="PANTHER" id="PTHR10578:SF149">
    <property type="entry name" value="2-HYDROXYACID OXIDASE 2"/>
    <property type="match status" value="1"/>
</dbReference>
<dbReference type="InterPro" id="IPR008259">
    <property type="entry name" value="FMN_hydac_DH_AS"/>
</dbReference>
<evidence type="ECO:0000256" key="2">
    <source>
        <dbReference type="ARBA" id="ARBA00023002"/>
    </source>
</evidence>
<dbReference type="InterPro" id="IPR037396">
    <property type="entry name" value="FMN_HAD"/>
</dbReference>
<comment type="catalytic activity">
    <reaction evidence="4">
        <text>2-hydroxyoctanoate + O2 = 2-oxooctanoate + H2O2</text>
        <dbReference type="Rhea" id="RHEA:67940"/>
        <dbReference type="ChEBI" id="CHEBI:15379"/>
        <dbReference type="ChEBI" id="CHEBI:16240"/>
        <dbReference type="ChEBI" id="CHEBI:133514"/>
        <dbReference type="ChEBI" id="CHEBI:176689"/>
    </reaction>
    <physiologicalReaction direction="left-to-right" evidence="4">
        <dbReference type="Rhea" id="RHEA:67941"/>
    </physiologicalReaction>
</comment>
<dbReference type="SUPFAM" id="SSF51395">
    <property type="entry name" value="FMN-linked oxidoreductases"/>
    <property type="match status" value="1"/>
</dbReference>
<dbReference type="AlphaFoldDB" id="A0A0K0DI62"/>
<dbReference type="InterPro" id="IPR000262">
    <property type="entry name" value="FMN-dep_DH"/>
</dbReference>
<accession>A0A0K0DI62</accession>
<dbReference type="Proteomes" id="UP000035642">
    <property type="component" value="Unassembled WGS sequence"/>
</dbReference>
<reference evidence="7" key="2">
    <citation type="submission" date="2017-02" db="UniProtKB">
        <authorList>
            <consortium name="WormBaseParasite"/>
        </authorList>
    </citation>
    <scope>IDENTIFICATION</scope>
</reference>
<keyword evidence="2" id="KW-0560">Oxidoreductase</keyword>
<evidence type="ECO:0000256" key="3">
    <source>
        <dbReference type="ARBA" id="ARBA00029325"/>
    </source>
</evidence>
<dbReference type="Pfam" id="PF01070">
    <property type="entry name" value="FMN_dh"/>
    <property type="match status" value="1"/>
</dbReference>
<keyword evidence="6" id="KW-1185">Reference proteome</keyword>
<dbReference type="GO" id="GO:0003973">
    <property type="term" value="F:(S)-2-hydroxy-acid oxidase activity"/>
    <property type="evidence" value="ECO:0007669"/>
    <property type="project" value="UniProtKB-EC"/>
</dbReference>
<dbReference type="Gene3D" id="3.20.20.70">
    <property type="entry name" value="Aldolase class I"/>
    <property type="match status" value="1"/>
</dbReference>